<dbReference type="InterPro" id="IPR016176">
    <property type="entry name" value="Cbl-dep_enz_cat"/>
</dbReference>
<dbReference type="Gene3D" id="3.20.20.240">
    <property type="entry name" value="Methylmalonyl-CoA mutase"/>
    <property type="match status" value="1"/>
</dbReference>
<keyword evidence="5" id="KW-0170">Cobalt</keyword>
<gene>
    <name evidence="7" type="ORF">IAC44_06005</name>
</gene>
<dbReference type="PANTHER" id="PTHR48101:SF1">
    <property type="entry name" value="METHYLMALONYL-COA MUTASE, LARGE SUBUNIT"/>
    <property type="match status" value="1"/>
</dbReference>
<sequence>MSSKKLFSEFAPVSKEQWIAKATEDLKGADFQKKLVWRTYEGFDIQPFYTIEDLEGRELVTNLNRAFARDENATGARSWVNYTEVLVEDEAKANQTALADLDERGADGIVFNLNGRETVDLETLLKGIEVACCAVSFKQAGCPGKFTEAYFAYLNAKGVDLNKVTGYLYNDPIGTWTTTGKEPCYKCLAKAIKAASAAPHFYALTVCSAPFVNAGSNYTQELAFTLAKLTDYIDKLEAEGVTAKEVFENAMPLMGMNTDYFFEIAKFRALRALWIELEALYNTGLDPKSVKIGAESSVWAVAKYDPYVNMLRSTTEGMSAVLGGVDALAIAPYDSTFEQPTSFSNRIALNISHLLKEESYFDKVVDPAAGSYYIENLTDTLIEKALELFRATEAAGGFVAQFAAGNIQQQIAQVRQAKRADIAKRKQAYVGVNRYPNTKEVLEDPQCCGGKKCQAQPEGLELLPCQHAAKPFECLRQRTEMYAKASGRRPKVFLAGYGNPAMRTARATFSGDFFGVAGFEILPEGVYADAATAGAESAKADAEIVVICSSDDDYVASAAEFARAFKAAAPDKMLVLAGYPADVVEDLKAAGVDDFIHVKVNALEALKGYQEKLGIQID</sequence>
<dbReference type="Gene3D" id="3.40.50.280">
    <property type="entry name" value="Cobalamin-binding domain"/>
    <property type="match status" value="1"/>
</dbReference>
<keyword evidence="3" id="KW-0846">Cobalamin</keyword>
<evidence type="ECO:0000259" key="6">
    <source>
        <dbReference type="Pfam" id="PF01642"/>
    </source>
</evidence>
<dbReference type="GO" id="GO:0016866">
    <property type="term" value="F:intramolecular transferase activity"/>
    <property type="evidence" value="ECO:0007669"/>
    <property type="project" value="InterPro"/>
</dbReference>
<dbReference type="Proteomes" id="UP000824161">
    <property type="component" value="Unassembled WGS sequence"/>
</dbReference>
<feature type="domain" description="Methylmalonyl-CoA mutase alpha/beta chain catalytic" evidence="6">
    <location>
        <begin position="119"/>
        <end position="440"/>
    </location>
</feature>
<accession>A0A9D1KUT0</accession>
<protein>
    <submittedName>
        <fullName evidence="7">Methylmalonyl-CoA mutase small subunit</fullName>
    </submittedName>
</protein>
<evidence type="ECO:0000256" key="4">
    <source>
        <dbReference type="ARBA" id="ARBA00023235"/>
    </source>
</evidence>
<dbReference type="Pfam" id="PF01642">
    <property type="entry name" value="MM_CoA_mutase"/>
    <property type="match status" value="1"/>
</dbReference>
<dbReference type="EMBL" id="DVLY01000148">
    <property type="protein sequence ID" value="HIT98375.1"/>
    <property type="molecule type" value="Genomic_DNA"/>
</dbReference>
<comment type="cofactor">
    <cofactor evidence="1">
        <name>adenosylcob(III)alamin</name>
        <dbReference type="ChEBI" id="CHEBI:18408"/>
    </cofactor>
</comment>
<dbReference type="SUPFAM" id="SSF52242">
    <property type="entry name" value="Cobalamin (vitamin B12)-binding domain"/>
    <property type="match status" value="1"/>
</dbReference>
<comment type="caution">
    <text evidence="7">The sequence shown here is derived from an EMBL/GenBank/DDBJ whole genome shotgun (WGS) entry which is preliminary data.</text>
</comment>
<dbReference type="GO" id="GO:0031419">
    <property type="term" value="F:cobalamin binding"/>
    <property type="evidence" value="ECO:0007669"/>
    <property type="project" value="UniProtKB-KW"/>
</dbReference>
<dbReference type="InterPro" id="IPR006099">
    <property type="entry name" value="MeMalonylCoA_mutase_a/b_cat"/>
</dbReference>
<evidence type="ECO:0000256" key="5">
    <source>
        <dbReference type="ARBA" id="ARBA00023285"/>
    </source>
</evidence>
<dbReference type="SUPFAM" id="SSF51703">
    <property type="entry name" value="Cobalamin (vitamin B12)-dependent enzymes"/>
    <property type="match status" value="1"/>
</dbReference>
<reference evidence="7" key="2">
    <citation type="journal article" date="2021" name="PeerJ">
        <title>Extensive microbial diversity within the chicken gut microbiome revealed by metagenomics and culture.</title>
        <authorList>
            <person name="Gilroy R."/>
            <person name="Ravi A."/>
            <person name="Getino M."/>
            <person name="Pursley I."/>
            <person name="Horton D.L."/>
            <person name="Alikhan N.F."/>
            <person name="Baker D."/>
            <person name="Gharbi K."/>
            <person name="Hall N."/>
            <person name="Watson M."/>
            <person name="Adriaenssens E.M."/>
            <person name="Foster-Nyarko E."/>
            <person name="Jarju S."/>
            <person name="Secka A."/>
            <person name="Antonio M."/>
            <person name="Oren A."/>
            <person name="Chaudhuri R.R."/>
            <person name="La Ragione R."/>
            <person name="Hildebrand F."/>
            <person name="Pallen M.J."/>
        </authorList>
    </citation>
    <scope>NUCLEOTIDE SEQUENCE</scope>
    <source>
        <strain evidence="7">1383</strain>
    </source>
</reference>
<organism evidence="7 8">
    <name type="scientific">Candidatus Merdimorpha stercoravium</name>
    <dbReference type="NCBI Taxonomy" id="2840863"/>
    <lineage>
        <taxon>Bacteria</taxon>
        <taxon>Pseudomonadati</taxon>
        <taxon>Bacteroidota</taxon>
        <taxon>Flavobacteriia</taxon>
        <taxon>Flavobacteriales</taxon>
        <taxon>Candidatus Merdimorpha</taxon>
    </lineage>
</organism>
<evidence type="ECO:0000256" key="2">
    <source>
        <dbReference type="ARBA" id="ARBA00008465"/>
    </source>
</evidence>
<evidence type="ECO:0000313" key="7">
    <source>
        <dbReference type="EMBL" id="HIT98375.1"/>
    </source>
</evidence>
<reference evidence="7" key="1">
    <citation type="submission" date="2020-10" db="EMBL/GenBank/DDBJ databases">
        <authorList>
            <person name="Gilroy R."/>
        </authorList>
    </citation>
    <scope>NUCLEOTIDE SEQUENCE</scope>
    <source>
        <strain evidence="7">1383</strain>
    </source>
</reference>
<comment type="similarity">
    <text evidence="2">Belongs to the methylmalonyl-CoA mutase family.</text>
</comment>
<evidence type="ECO:0000313" key="8">
    <source>
        <dbReference type="Proteomes" id="UP000824161"/>
    </source>
</evidence>
<dbReference type="InterPro" id="IPR036724">
    <property type="entry name" value="Cobalamin-bd_sf"/>
</dbReference>
<evidence type="ECO:0000256" key="1">
    <source>
        <dbReference type="ARBA" id="ARBA00001922"/>
    </source>
</evidence>
<name>A0A9D1KUT0_9FLAO</name>
<proteinExistence type="inferred from homology"/>
<evidence type="ECO:0000256" key="3">
    <source>
        <dbReference type="ARBA" id="ARBA00022628"/>
    </source>
</evidence>
<keyword evidence="4" id="KW-0413">Isomerase</keyword>
<dbReference type="AlphaFoldDB" id="A0A9D1KUT0"/>
<dbReference type="GO" id="GO:0046872">
    <property type="term" value="F:metal ion binding"/>
    <property type="evidence" value="ECO:0007669"/>
    <property type="project" value="InterPro"/>
</dbReference>
<dbReference type="PANTHER" id="PTHR48101">
    <property type="entry name" value="METHYLMALONYL-COA MUTASE, MITOCHONDRIAL-RELATED"/>
    <property type="match status" value="1"/>
</dbReference>